<name>A0A6A3QAE3_9STRA</name>
<gene>
    <name evidence="3" type="ORF">PF005_g29409</name>
    <name evidence="2" type="ORF">PF006_g29029</name>
    <name evidence="1" type="ORF">PF007_g29204</name>
</gene>
<evidence type="ECO:0000313" key="2">
    <source>
        <dbReference type="EMBL" id="KAE9071982.1"/>
    </source>
</evidence>
<dbReference type="EMBL" id="QXFZ01004402">
    <property type="protein sequence ID" value="KAE9064418.1"/>
    <property type="molecule type" value="Genomic_DNA"/>
</dbReference>
<keyword evidence="4" id="KW-1185">Reference proteome</keyword>
<accession>A0A6A3QAE3</accession>
<sequence>MCVKLSRIMFFRANLMMGSKKITGSSYLVSLTASKST</sequence>
<evidence type="ECO:0000313" key="1">
    <source>
        <dbReference type="EMBL" id="KAE9064418.1"/>
    </source>
</evidence>
<dbReference type="EMBL" id="QXGA01004624">
    <property type="protein sequence ID" value="KAE9071982.1"/>
    <property type="molecule type" value="Genomic_DNA"/>
</dbReference>
<evidence type="ECO:0000313" key="3">
    <source>
        <dbReference type="EMBL" id="KAE9165920.1"/>
    </source>
</evidence>
<dbReference type="EMBL" id="QXGB01004528">
    <property type="protein sequence ID" value="KAE9165920.1"/>
    <property type="molecule type" value="Genomic_DNA"/>
</dbReference>
<dbReference type="Proteomes" id="UP000440732">
    <property type="component" value="Unassembled WGS sequence"/>
</dbReference>
<dbReference type="Proteomes" id="UP000433483">
    <property type="component" value="Unassembled WGS sequence"/>
</dbReference>
<comment type="caution">
    <text evidence="2">The sequence shown here is derived from an EMBL/GenBank/DDBJ whole genome shotgun (WGS) entry which is preliminary data.</text>
</comment>
<evidence type="ECO:0000313" key="6">
    <source>
        <dbReference type="Proteomes" id="UP000441208"/>
    </source>
</evidence>
<proteinExistence type="predicted"/>
<evidence type="ECO:0000313" key="5">
    <source>
        <dbReference type="Proteomes" id="UP000440732"/>
    </source>
</evidence>
<evidence type="ECO:0000313" key="4">
    <source>
        <dbReference type="Proteomes" id="UP000433483"/>
    </source>
</evidence>
<reference evidence="4 5" key="1">
    <citation type="submission" date="2018-08" db="EMBL/GenBank/DDBJ databases">
        <title>Genomic investigation of the strawberry pathogen Phytophthora fragariae indicates pathogenicity is determined by transcriptional variation in three key races.</title>
        <authorList>
            <person name="Adams T.M."/>
            <person name="Armitage A.D."/>
            <person name="Sobczyk M.K."/>
            <person name="Bates H.J."/>
            <person name="Dunwell J.M."/>
            <person name="Nellist C.F."/>
            <person name="Harrison R.J."/>
        </authorList>
    </citation>
    <scope>NUCLEOTIDE SEQUENCE [LARGE SCALE GENOMIC DNA]</scope>
    <source>
        <strain evidence="3 4">NOV-27</strain>
        <strain evidence="2 5">NOV-5</strain>
        <strain evidence="1 6">NOV-71</strain>
    </source>
</reference>
<protein>
    <submittedName>
        <fullName evidence="2">Uncharacterized protein</fullName>
    </submittedName>
</protein>
<organism evidence="2 5">
    <name type="scientific">Phytophthora fragariae</name>
    <dbReference type="NCBI Taxonomy" id="53985"/>
    <lineage>
        <taxon>Eukaryota</taxon>
        <taxon>Sar</taxon>
        <taxon>Stramenopiles</taxon>
        <taxon>Oomycota</taxon>
        <taxon>Peronosporomycetes</taxon>
        <taxon>Peronosporales</taxon>
        <taxon>Peronosporaceae</taxon>
        <taxon>Phytophthora</taxon>
    </lineage>
</organism>
<dbReference type="Proteomes" id="UP000441208">
    <property type="component" value="Unassembled WGS sequence"/>
</dbReference>
<dbReference type="AlphaFoldDB" id="A0A6A3QAE3"/>